<dbReference type="Gramene" id="OPUNC01G20750.1">
    <property type="protein sequence ID" value="OPUNC01G20750.1"/>
    <property type="gene ID" value="OPUNC01G20750"/>
</dbReference>
<reference evidence="2" key="2">
    <citation type="submission" date="2018-05" db="EMBL/GenBank/DDBJ databases">
        <title>OpunRS2 (Oryza punctata Reference Sequence Version 2).</title>
        <authorList>
            <person name="Zhang J."/>
            <person name="Kudrna D."/>
            <person name="Lee S."/>
            <person name="Talag J."/>
            <person name="Welchert J."/>
            <person name="Wing R.A."/>
        </authorList>
    </citation>
    <scope>NUCLEOTIDE SEQUENCE [LARGE SCALE GENOMIC DNA]</scope>
</reference>
<reference evidence="2" key="1">
    <citation type="submission" date="2015-04" db="UniProtKB">
        <authorList>
            <consortium name="EnsemblPlants"/>
        </authorList>
    </citation>
    <scope>IDENTIFICATION</scope>
</reference>
<organism evidence="2">
    <name type="scientific">Oryza punctata</name>
    <name type="common">Red rice</name>
    <dbReference type="NCBI Taxonomy" id="4537"/>
    <lineage>
        <taxon>Eukaryota</taxon>
        <taxon>Viridiplantae</taxon>
        <taxon>Streptophyta</taxon>
        <taxon>Embryophyta</taxon>
        <taxon>Tracheophyta</taxon>
        <taxon>Spermatophyta</taxon>
        <taxon>Magnoliopsida</taxon>
        <taxon>Liliopsida</taxon>
        <taxon>Poales</taxon>
        <taxon>Poaceae</taxon>
        <taxon>BOP clade</taxon>
        <taxon>Oryzoideae</taxon>
        <taxon>Oryzeae</taxon>
        <taxon>Oryzinae</taxon>
        <taxon>Oryza</taxon>
    </lineage>
</organism>
<dbReference type="Gene3D" id="3.30.70.330">
    <property type="match status" value="1"/>
</dbReference>
<accession>A0A0E0JKE9</accession>
<dbReference type="Pfam" id="PF11835">
    <property type="entry name" value="RRM_8"/>
    <property type="match status" value="1"/>
</dbReference>
<evidence type="ECO:0000313" key="2">
    <source>
        <dbReference type="EnsemblPlants" id="OPUNC01G20750.1"/>
    </source>
</evidence>
<dbReference type="AlphaFoldDB" id="A0A0E0JKE9"/>
<evidence type="ECO:0000313" key="3">
    <source>
        <dbReference type="Proteomes" id="UP000026962"/>
    </source>
</evidence>
<dbReference type="EnsemblPlants" id="OPUNC01G20750.1">
    <property type="protein sequence ID" value="OPUNC01G20750.1"/>
    <property type="gene ID" value="OPUNC01G20750"/>
</dbReference>
<dbReference type="InterPro" id="IPR012677">
    <property type="entry name" value="Nucleotide-bd_a/b_plait_sf"/>
</dbReference>
<dbReference type="Proteomes" id="UP000026962">
    <property type="component" value="Chromosome 1"/>
</dbReference>
<proteinExistence type="predicted"/>
<feature type="domain" description="PTBP1-like RNA recognition motif 2" evidence="1">
    <location>
        <begin position="61"/>
        <end position="109"/>
    </location>
</feature>
<evidence type="ECO:0000259" key="1">
    <source>
        <dbReference type="Pfam" id="PF11835"/>
    </source>
</evidence>
<keyword evidence="3" id="KW-1185">Reference proteome</keyword>
<sequence length="144" mass="15811">MEWERNNMVSELPIRRITSQETRWASYGGDGDFRCPRLCHGGVGAVGAHQVFVEMPSQLGVAVRMLVADAWRMKAIVWFRASSDAETAQSDLHGHNIYDGGCLLDVQHVPTLLGDRANTAPTKCSTPVPSCAITKLMPRALLPH</sequence>
<dbReference type="InterPro" id="IPR021790">
    <property type="entry name" value="PTBP1-like_RRM2"/>
</dbReference>
<name>A0A0E0JKE9_ORYPU</name>
<protein>
    <recommendedName>
        <fullName evidence="1">PTBP1-like RNA recognition motif 2 domain-containing protein</fullName>
    </recommendedName>
</protein>
<dbReference type="HOGENOM" id="CLU_130641_0_0_1"/>